<dbReference type="AlphaFoldDB" id="A0A2U2N8E4"/>
<dbReference type="PROSITE" id="PS01124">
    <property type="entry name" value="HTH_ARAC_FAMILY_2"/>
    <property type="match status" value="1"/>
</dbReference>
<evidence type="ECO:0000256" key="1">
    <source>
        <dbReference type="ARBA" id="ARBA00023015"/>
    </source>
</evidence>
<dbReference type="PANTHER" id="PTHR11019:SF159">
    <property type="entry name" value="TRANSCRIPTIONAL REGULATOR-RELATED"/>
    <property type="match status" value="1"/>
</dbReference>
<dbReference type="InterPro" id="IPR018062">
    <property type="entry name" value="HTH_AraC-typ_CS"/>
</dbReference>
<evidence type="ECO:0000259" key="5">
    <source>
        <dbReference type="PROSITE" id="PS01124"/>
    </source>
</evidence>
<dbReference type="InterPro" id="IPR018060">
    <property type="entry name" value="HTH_AraC"/>
</dbReference>
<evidence type="ECO:0000256" key="4">
    <source>
        <dbReference type="SAM" id="MobiDB-lite"/>
    </source>
</evidence>
<proteinExistence type="predicted"/>
<dbReference type="SMART" id="SM00342">
    <property type="entry name" value="HTH_ARAC"/>
    <property type="match status" value="1"/>
</dbReference>
<dbReference type="RefSeq" id="WP_109675426.1">
    <property type="nucleotide sequence ID" value="NZ_CP086615.1"/>
</dbReference>
<comment type="caution">
    <text evidence="6">The sequence shown here is derived from an EMBL/GenBank/DDBJ whole genome shotgun (WGS) entry which is preliminary data.</text>
</comment>
<dbReference type="PANTHER" id="PTHR11019">
    <property type="entry name" value="HTH-TYPE TRANSCRIPTIONAL REGULATOR NIMR"/>
    <property type="match status" value="1"/>
</dbReference>
<dbReference type="Proteomes" id="UP000245474">
    <property type="component" value="Unassembled WGS sequence"/>
</dbReference>
<evidence type="ECO:0000256" key="3">
    <source>
        <dbReference type="ARBA" id="ARBA00023163"/>
    </source>
</evidence>
<keyword evidence="1" id="KW-0805">Transcription regulation</keyword>
<feature type="domain" description="HTH araC/xylS-type" evidence="5">
    <location>
        <begin position="225"/>
        <end position="323"/>
    </location>
</feature>
<dbReference type="InterPro" id="IPR020449">
    <property type="entry name" value="Tscrpt_reg_AraC-type_HTH"/>
</dbReference>
<accession>A0A2U2N8E4</accession>
<reference evidence="6 7" key="1">
    <citation type="submission" date="2018-05" db="EMBL/GenBank/DDBJ databases">
        <title>Spiribacter halobius sp. nov., a moderately halophilic bacterium isolated from marine solar saltern.</title>
        <authorList>
            <person name="Zheng W.-S."/>
            <person name="Lu D.-C."/>
            <person name="Du Z.-J."/>
        </authorList>
    </citation>
    <scope>NUCLEOTIDE SEQUENCE [LARGE SCALE GENOMIC DNA]</scope>
    <source>
        <strain evidence="6 7">E85</strain>
    </source>
</reference>
<dbReference type="Pfam" id="PF12833">
    <property type="entry name" value="HTH_18"/>
    <property type="match status" value="1"/>
</dbReference>
<evidence type="ECO:0000313" key="7">
    <source>
        <dbReference type="Proteomes" id="UP000245474"/>
    </source>
</evidence>
<protein>
    <submittedName>
        <fullName evidence="6">AraC family transcriptional regulator</fullName>
    </submittedName>
</protein>
<dbReference type="EMBL" id="QFFI01000002">
    <property type="protein sequence ID" value="PWG65390.1"/>
    <property type="molecule type" value="Genomic_DNA"/>
</dbReference>
<dbReference type="PRINTS" id="PR00032">
    <property type="entry name" value="HTHARAC"/>
</dbReference>
<dbReference type="InterPro" id="IPR009057">
    <property type="entry name" value="Homeodomain-like_sf"/>
</dbReference>
<gene>
    <name evidence="6" type="ORF">DEM34_01200</name>
</gene>
<dbReference type="Pfam" id="PF12852">
    <property type="entry name" value="Cupin_6"/>
    <property type="match status" value="1"/>
</dbReference>
<feature type="region of interest" description="Disordered" evidence="4">
    <location>
        <begin position="321"/>
        <end position="341"/>
    </location>
</feature>
<keyword evidence="2" id="KW-0238">DNA-binding</keyword>
<dbReference type="GO" id="GO:0003700">
    <property type="term" value="F:DNA-binding transcription factor activity"/>
    <property type="evidence" value="ECO:0007669"/>
    <property type="project" value="InterPro"/>
</dbReference>
<organism evidence="6 7">
    <name type="scientific">Sediminicurvatus halobius</name>
    <dbReference type="NCBI Taxonomy" id="2182432"/>
    <lineage>
        <taxon>Bacteria</taxon>
        <taxon>Pseudomonadati</taxon>
        <taxon>Pseudomonadota</taxon>
        <taxon>Gammaproteobacteria</taxon>
        <taxon>Chromatiales</taxon>
        <taxon>Ectothiorhodospiraceae</taxon>
        <taxon>Sediminicurvatus</taxon>
    </lineage>
</organism>
<dbReference type="SUPFAM" id="SSF46689">
    <property type="entry name" value="Homeodomain-like"/>
    <property type="match status" value="2"/>
</dbReference>
<keyword evidence="3" id="KW-0804">Transcription</keyword>
<evidence type="ECO:0000256" key="2">
    <source>
        <dbReference type="ARBA" id="ARBA00023125"/>
    </source>
</evidence>
<sequence>MQGDILTDVLRAVHISGAVFFDVHAASPWASAAPHSREIRALVMPEAQHLIEYHVMVSGSCWATLTDGSQPPLQLLPGSILIFPRGDAHAMSSQPNSRAIPDLSNFAPGTPENPRPFYLNPGGDGPKSARIICGFLGCDAGPFNPLLQALPRLLHVADGVNAEGGLLGTLIEATVRESETKRIGGGGVLSKLAELIFIEAIRRYTETQPGEARSWLVGLREPIVGRALRALHADPRRAWTLGDLAREACASRSTLAQRFAEHLGMPPMAYLAAWRMQIAAGLLTSSALTIAQVAEGVGYESEASFGRAFKRGTGMAPTEWRTSMSGAGGGPACHSGDRLAG</sequence>
<evidence type="ECO:0000313" key="6">
    <source>
        <dbReference type="EMBL" id="PWG65390.1"/>
    </source>
</evidence>
<name>A0A2U2N8E4_9GAMM</name>
<dbReference type="GO" id="GO:0043565">
    <property type="term" value="F:sequence-specific DNA binding"/>
    <property type="evidence" value="ECO:0007669"/>
    <property type="project" value="InterPro"/>
</dbReference>
<keyword evidence="7" id="KW-1185">Reference proteome</keyword>
<dbReference type="PROSITE" id="PS00041">
    <property type="entry name" value="HTH_ARAC_FAMILY_1"/>
    <property type="match status" value="1"/>
</dbReference>
<dbReference type="Gene3D" id="1.10.10.60">
    <property type="entry name" value="Homeodomain-like"/>
    <property type="match status" value="2"/>
</dbReference>
<dbReference type="OrthoDB" id="9783876at2"/>
<dbReference type="InterPro" id="IPR032783">
    <property type="entry name" value="AraC_lig"/>
</dbReference>